<dbReference type="Gene3D" id="2.70.170.10">
    <property type="entry name" value="Neurotransmitter-gated ion-channel ligand-binding domain"/>
    <property type="match status" value="1"/>
</dbReference>
<evidence type="ECO:0000313" key="2">
    <source>
        <dbReference type="Proteomes" id="UP000499080"/>
    </source>
</evidence>
<comment type="caution">
    <text evidence="1">The sequence shown here is derived from an EMBL/GenBank/DDBJ whole genome shotgun (WGS) entry which is preliminary data.</text>
</comment>
<dbReference type="InterPro" id="IPR036734">
    <property type="entry name" value="Neur_chan_lig-bd_sf"/>
</dbReference>
<dbReference type="EMBL" id="BGPR01120054">
    <property type="protein sequence ID" value="GBN17533.1"/>
    <property type="molecule type" value="Genomic_DNA"/>
</dbReference>
<keyword evidence="2" id="KW-1185">Reference proteome</keyword>
<sequence>VDISDFDDSNPDWKLVSVKSDRQSKFYPCCPGEDYPVLHFNVTLKRRWPSMSIHNEI</sequence>
<reference evidence="1 2" key="1">
    <citation type="journal article" date="2019" name="Sci. Rep.">
        <title>Orb-weaving spider Araneus ventricosus genome elucidates the spidroin gene catalogue.</title>
        <authorList>
            <person name="Kono N."/>
            <person name="Nakamura H."/>
            <person name="Ohtoshi R."/>
            <person name="Moran D.A.P."/>
            <person name="Shinohara A."/>
            <person name="Yoshida Y."/>
            <person name="Fujiwara M."/>
            <person name="Mori M."/>
            <person name="Tomita M."/>
            <person name="Arakawa K."/>
        </authorList>
    </citation>
    <scope>NUCLEOTIDE SEQUENCE [LARGE SCALE GENOMIC DNA]</scope>
</reference>
<dbReference type="GO" id="GO:0016020">
    <property type="term" value="C:membrane"/>
    <property type="evidence" value="ECO:0007669"/>
    <property type="project" value="InterPro"/>
</dbReference>
<feature type="non-terminal residue" evidence="1">
    <location>
        <position position="1"/>
    </location>
</feature>
<evidence type="ECO:0000313" key="1">
    <source>
        <dbReference type="EMBL" id="GBN17533.1"/>
    </source>
</evidence>
<organism evidence="1 2">
    <name type="scientific">Araneus ventricosus</name>
    <name type="common">Orbweaver spider</name>
    <name type="synonym">Epeira ventricosa</name>
    <dbReference type="NCBI Taxonomy" id="182803"/>
    <lineage>
        <taxon>Eukaryota</taxon>
        <taxon>Metazoa</taxon>
        <taxon>Ecdysozoa</taxon>
        <taxon>Arthropoda</taxon>
        <taxon>Chelicerata</taxon>
        <taxon>Arachnida</taxon>
        <taxon>Araneae</taxon>
        <taxon>Araneomorphae</taxon>
        <taxon>Entelegynae</taxon>
        <taxon>Araneoidea</taxon>
        <taxon>Araneidae</taxon>
        <taxon>Araneus</taxon>
    </lineage>
</organism>
<dbReference type="OrthoDB" id="6415331at2759"/>
<dbReference type="Proteomes" id="UP000499080">
    <property type="component" value="Unassembled WGS sequence"/>
</dbReference>
<protein>
    <submittedName>
        <fullName evidence="1">Uncharacterized protein</fullName>
    </submittedName>
</protein>
<gene>
    <name evidence="1" type="ORF">AVEN_164982_1</name>
</gene>
<dbReference type="GO" id="GO:0005230">
    <property type="term" value="F:extracellular ligand-gated monoatomic ion channel activity"/>
    <property type="evidence" value="ECO:0007669"/>
    <property type="project" value="InterPro"/>
</dbReference>
<dbReference type="AlphaFoldDB" id="A0A4Y2LU10"/>
<proteinExistence type="predicted"/>
<dbReference type="SUPFAM" id="SSF63712">
    <property type="entry name" value="Nicotinic receptor ligand binding domain-like"/>
    <property type="match status" value="1"/>
</dbReference>
<name>A0A4Y2LU10_ARAVE</name>
<accession>A0A4Y2LU10</accession>